<proteinExistence type="predicted"/>
<name>A0A1F6G9Q7_9PROT</name>
<accession>A0A1F6G9Q7</accession>
<dbReference type="Gene3D" id="2.60.120.200">
    <property type="match status" value="1"/>
</dbReference>
<reference evidence="2 3" key="1">
    <citation type="journal article" date="2016" name="Nat. Commun.">
        <title>Thousands of microbial genomes shed light on interconnected biogeochemical processes in an aquifer system.</title>
        <authorList>
            <person name="Anantharaman K."/>
            <person name="Brown C.T."/>
            <person name="Hug L.A."/>
            <person name="Sharon I."/>
            <person name="Castelle C.J."/>
            <person name="Probst A.J."/>
            <person name="Thomas B.C."/>
            <person name="Singh A."/>
            <person name="Wilkins M.J."/>
            <person name="Karaoz U."/>
            <person name="Brodie E.L."/>
            <person name="Williams K.H."/>
            <person name="Hubbard S.S."/>
            <person name="Banfield J.F."/>
        </authorList>
    </citation>
    <scope>NUCLEOTIDE SEQUENCE [LARGE SCALE GENOMIC DNA]</scope>
</reference>
<dbReference type="STRING" id="1817772.A2527_12865"/>
<evidence type="ECO:0000313" key="2">
    <source>
        <dbReference type="EMBL" id="OGG94834.1"/>
    </source>
</evidence>
<dbReference type="Proteomes" id="UP000178449">
    <property type="component" value="Unassembled WGS sequence"/>
</dbReference>
<feature type="transmembrane region" description="Helical" evidence="1">
    <location>
        <begin position="270"/>
        <end position="289"/>
    </location>
</feature>
<feature type="transmembrane region" description="Helical" evidence="1">
    <location>
        <begin position="7"/>
        <end position="24"/>
    </location>
</feature>
<evidence type="ECO:0000256" key="1">
    <source>
        <dbReference type="SAM" id="Phobius"/>
    </source>
</evidence>
<organism evidence="2 3">
    <name type="scientific">Candidatus Lambdaproteobacteria bacterium RIFOXYD2_FULL_50_16</name>
    <dbReference type="NCBI Taxonomy" id="1817772"/>
    <lineage>
        <taxon>Bacteria</taxon>
        <taxon>Pseudomonadati</taxon>
        <taxon>Pseudomonadota</taxon>
        <taxon>Candidatus Lambdaproteobacteria</taxon>
    </lineage>
</organism>
<keyword evidence="1" id="KW-1133">Transmembrane helix</keyword>
<protein>
    <submittedName>
        <fullName evidence="2">Uncharacterized protein</fullName>
    </submittedName>
</protein>
<sequence length="297" mass="34602">MPKKRVLLLFMMAQLVGLGWFYFIQLDRAQRDLTSEYALFKGLSAYYSLLRYVPTPGLQVQGPAKFQYCCRGLPGLKGEPGVYLSLDQPESWWAQPAVTLSFLLQTDRLDPLAKDHYAGGFWAGEPKSGRDWLSLYVNTKERFYHLKTPGQAFNSSYDRLFDRHAHLLTLVMEPGRLRLWDNRQLVLDQPVTRVAWEPNGVFWFSRGLKPPQPLDGTFSHLALWTRALGEEEVQALVKLHQTQPANRLLALTFQWADFWGADLFQPFDFWWFYEIFILPLAGLAGWLWGRPFWRRPQ</sequence>
<keyword evidence="1" id="KW-0472">Membrane</keyword>
<evidence type="ECO:0000313" key="3">
    <source>
        <dbReference type="Proteomes" id="UP000178449"/>
    </source>
</evidence>
<dbReference type="EMBL" id="MFNE01000033">
    <property type="protein sequence ID" value="OGG94834.1"/>
    <property type="molecule type" value="Genomic_DNA"/>
</dbReference>
<dbReference type="AlphaFoldDB" id="A0A1F6G9Q7"/>
<dbReference type="SUPFAM" id="SSF49899">
    <property type="entry name" value="Concanavalin A-like lectins/glucanases"/>
    <property type="match status" value="1"/>
</dbReference>
<dbReference type="InterPro" id="IPR013320">
    <property type="entry name" value="ConA-like_dom_sf"/>
</dbReference>
<comment type="caution">
    <text evidence="2">The sequence shown here is derived from an EMBL/GenBank/DDBJ whole genome shotgun (WGS) entry which is preliminary data.</text>
</comment>
<gene>
    <name evidence="2" type="ORF">A2527_12865</name>
</gene>
<keyword evidence="1" id="KW-0812">Transmembrane</keyword>